<sequence length="116" mass="12580">MVIQAPARRDRWADVSVVTGIVALGVYALLWCVMWIPYLLDGSGLMILYPLFLLAWVPLEALALVSLVFAIIALSLRQGRRGATIAVLAADAVFAVISLPALWTGFPLYLFLPVPG</sequence>
<accession>A0A251YGB3</accession>
<feature type="transmembrane region" description="Helical" evidence="1">
    <location>
        <begin position="86"/>
        <end position="112"/>
    </location>
</feature>
<comment type="caution">
    <text evidence="2">The sequence shown here is derived from an EMBL/GenBank/DDBJ whole genome shotgun (WGS) entry which is preliminary data.</text>
</comment>
<dbReference type="Proteomes" id="UP000195011">
    <property type="component" value="Unassembled WGS sequence"/>
</dbReference>
<keyword evidence="1" id="KW-0812">Transmembrane</keyword>
<feature type="transmembrane region" description="Helical" evidence="1">
    <location>
        <begin position="48"/>
        <end position="74"/>
    </location>
</feature>
<reference evidence="2 3" key="1">
    <citation type="submission" date="2016-08" db="EMBL/GenBank/DDBJ databases">
        <title>Genome sequence of Clavibacter michiganensis spp strain CFBP8017.</title>
        <authorList>
            <person name="Thapa S.P."/>
            <person name="Coaker G."/>
            <person name="Jacques M.-A."/>
        </authorList>
    </citation>
    <scope>NUCLEOTIDE SEQUENCE [LARGE SCALE GENOMIC DNA]</scope>
    <source>
        <strain evidence="2">CFBP8017</strain>
    </source>
</reference>
<keyword evidence="1" id="KW-0472">Membrane</keyword>
<name>A0A251YGB3_9MICO</name>
<evidence type="ECO:0000313" key="3">
    <source>
        <dbReference type="Proteomes" id="UP000195011"/>
    </source>
</evidence>
<evidence type="ECO:0000256" key="1">
    <source>
        <dbReference type="SAM" id="Phobius"/>
    </source>
</evidence>
<protein>
    <submittedName>
        <fullName evidence="2">Uncharacterized protein</fullName>
    </submittedName>
</protein>
<organism evidence="2 3">
    <name type="scientific">Clavibacter michiganensis</name>
    <dbReference type="NCBI Taxonomy" id="28447"/>
    <lineage>
        <taxon>Bacteria</taxon>
        <taxon>Bacillati</taxon>
        <taxon>Actinomycetota</taxon>
        <taxon>Actinomycetes</taxon>
        <taxon>Micrococcales</taxon>
        <taxon>Microbacteriaceae</taxon>
        <taxon>Clavibacter</taxon>
    </lineage>
</organism>
<evidence type="ECO:0000313" key="2">
    <source>
        <dbReference type="EMBL" id="OUE23261.1"/>
    </source>
</evidence>
<dbReference type="EMBL" id="MDJY01000037">
    <property type="protein sequence ID" value="OUE23261.1"/>
    <property type="molecule type" value="Genomic_DNA"/>
</dbReference>
<gene>
    <name evidence="2" type="ORF">BFL36_07780</name>
</gene>
<proteinExistence type="predicted"/>
<dbReference type="AlphaFoldDB" id="A0A251YGB3"/>
<keyword evidence="1" id="KW-1133">Transmembrane helix</keyword>
<feature type="transmembrane region" description="Helical" evidence="1">
    <location>
        <begin position="12"/>
        <end position="36"/>
    </location>
</feature>
<dbReference type="RefSeq" id="WP_086517394.1">
    <property type="nucleotide sequence ID" value="NZ_MDJY01000037.1"/>
</dbReference>